<evidence type="ECO:0000256" key="2">
    <source>
        <dbReference type="HAMAP-Rule" id="MF_00984"/>
    </source>
</evidence>
<evidence type="ECO:0000256" key="3">
    <source>
        <dbReference type="RuleBase" id="RU000524"/>
    </source>
</evidence>
<feature type="compositionally biased region" description="Polar residues" evidence="4">
    <location>
        <begin position="151"/>
        <end position="163"/>
    </location>
</feature>
<evidence type="ECO:0000256" key="4">
    <source>
        <dbReference type="SAM" id="MobiDB-lite"/>
    </source>
</evidence>
<keyword evidence="6" id="KW-1185">Reference proteome</keyword>
<dbReference type="InterPro" id="IPR011344">
    <property type="entry name" value="ssDNA-bd"/>
</dbReference>
<organism evidence="5 6">
    <name type="scientific">Pseudonocardia xinjiangensis</name>
    <dbReference type="NCBI Taxonomy" id="75289"/>
    <lineage>
        <taxon>Bacteria</taxon>
        <taxon>Bacillati</taxon>
        <taxon>Actinomycetota</taxon>
        <taxon>Actinomycetes</taxon>
        <taxon>Pseudonocardiales</taxon>
        <taxon>Pseudonocardiaceae</taxon>
        <taxon>Pseudonocardia</taxon>
    </lineage>
</organism>
<dbReference type="Pfam" id="PF00436">
    <property type="entry name" value="SSB"/>
    <property type="match status" value="1"/>
</dbReference>
<comment type="caution">
    <text evidence="5">The sequence shown here is derived from an EMBL/GenBank/DDBJ whole genome shotgun (WGS) entry which is preliminary data.</text>
</comment>
<protein>
    <recommendedName>
        <fullName evidence="2 3">Single-stranded DNA-binding protein</fullName>
        <shortName evidence="2">SSB</shortName>
    </recommendedName>
</protein>
<dbReference type="InterPro" id="IPR000424">
    <property type="entry name" value="Primosome_PriB/ssb"/>
</dbReference>
<name>A0ABX1RLS4_9PSEU</name>
<evidence type="ECO:0000313" key="6">
    <source>
        <dbReference type="Proteomes" id="UP001296706"/>
    </source>
</evidence>
<dbReference type="Gene3D" id="2.40.50.140">
    <property type="entry name" value="Nucleic acid-binding proteins"/>
    <property type="match status" value="1"/>
</dbReference>
<dbReference type="InterPro" id="IPR012340">
    <property type="entry name" value="NA-bd_OB-fold"/>
</dbReference>
<dbReference type="RefSeq" id="WP_169398255.1">
    <property type="nucleotide sequence ID" value="NZ_BAAAJH010000014.1"/>
</dbReference>
<comment type="subunit">
    <text evidence="2">Homotetramer.</text>
</comment>
<dbReference type="HAMAP" id="MF_00984">
    <property type="entry name" value="SSB"/>
    <property type="match status" value="1"/>
</dbReference>
<evidence type="ECO:0000256" key="1">
    <source>
        <dbReference type="ARBA" id="ARBA00023125"/>
    </source>
</evidence>
<dbReference type="CDD" id="cd04496">
    <property type="entry name" value="SSB_OBF"/>
    <property type="match status" value="1"/>
</dbReference>
<dbReference type="PANTHER" id="PTHR10302:SF27">
    <property type="entry name" value="SINGLE-STRANDED DNA-BINDING PROTEIN"/>
    <property type="match status" value="1"/>
</dbReference>
<sequence length="190" mass="20192">MHETYTTVVGNVATRVDLRSLPDGTPLASFRVATNERRRDRATGSWRDGDSLFVNVTCWRALGENVHASLGVGDPIIVRGRLFTSSWEKDGRRQSAVEMEGYAVGPDLARSTAAVRRTHRPERPEAGAEEVPPEDLPAGESDDDGAVGVSWNEQVAQEQQAGAPQSLDFPASAGDVGAGKARPAEAGVGA</sequence>
<dbReference type="PANTHER" id="PTHR10302">
    <property type="entry name" value="SINGLE-STRANDED DNA-BINDING PROTEIN"/>
    <property type="match status" value="1"/>
</dbReference>
<gene>
    <name evidence="5" type="primary">ssb</name>
    <name evidence="5" type="ORF">HF577_24315</name>
</gene>
<comment type="caution">
    <text evidence="2">Lacks conserved residue(s) required for the propagation of feature annotation.</text>
</comment>
<dbReference type="GO" id="GO:0003677">
    <property type="term" value="F:DNA binding"/>
    <property type="evidence" value="ECO:0007669"/>
    <property type="project" value="UniProtKB-KW"/>
</dbReference>
<keyword evidence="1 2" id="KW-0238">DNA-binding</keyword>
<proteinExistence type="inferred from homology"/>
<accession>A0ABX1RLS4</accession>
<dbReference type="NCBIfam" id="TIGR00621">
    <property type="entry name" value="ssb"/>
    <property type="match status" value="1"/>
</dbReference>
<evidence type="ECO:0000313" key="5">
    <source>
        <dbReference type="EMBL" id="NMH80198.1"/>
    </source>
</evidence>
<reference evidence="5 6" key="1">
    <citation type="submission" date="2020-04" db="EMBL/GenBank/DDBJ databases">
        <authorList>
            <person name="Klaysubun C."/>
            <person name="Duangmal K."/>
            <person name="Lipun K."/>
        </authorList>
    </citation>
    <scope>NUCLEOTIDE SEQUENCE [LARGE SCALE GENOMIC DNA]</scope>
    <source>
        <strain evidence="5 6">JCM 11839</strain>
    </source>
</reference>
<dbReference type="SUPFAM" id="SSF50249">
    <property type="entry name" value="Nucleic acid-binding proteins"/>
    <property type="match status" value="1"/>
</dbReference>
<feature type="region of interest" description="Disordered" evidence="4">
    <location>
        <begin position="109"/>
        <end position="190"/>
    </location>
</feature>
<dbReference type="Proteomes" id="UP001296706">
    <property type="component" value="Unassembled WGS sequence"/>
</dbReference>
<dbReference type="PROSITE" id="PS50935">
    <property type="entry name" value="SSB"/>
    <property type="match status" value="1"/>
</dbReference>
<dbReference type="EMBL" id="JAAXKY010000092">
    <property type="protein sequence ID" value="NMH80198.1"/>
    <property type="molecule type" value="Genomic_DNA"/>
</dbReference>